<dbReference type="Pfam" id="PF09986">
    <property type="entry name" value="DUF2225"/>
    <property type="match status" value="1"/>
</dbReference>
<dbReference type="OrthoDB" id="367491at2"/>
<dbReference type="Proteomes" id="UP000298264">
    <property type="component" value="Unassembled WGS sequence"/>
</dbReference>
<keyword evidence="2" id="KW-1185">Reference proteome</keyword>
<gene>
    <name evidence="1" type="ORF">EHS11_17075</name>
</gene>
<comment type="caution">
    <text evidence="1">The sequence shown here is derived from an EMBL/GenBank/DDBJ whole genome shotgun (WGS) entry which is preliminary data.</text>
</comment>
<evidence type="ECO:0000313" key="1">
    <source>
        <dbReference type="EMBL" id="TGN07198.1"/>
    </source>
</evidence>
<proteinExistence type="predicted"/>
<accession>A0A4R9LMF8</accession>
<sequence>MSIAASANSKKVSFRAKETTVCPICDENHQKEQMFQGGGRLIAGKLSQDLRRLYEKNKKFGRVSPMDYVLSVCPRCLYSSFPKDWSVIAPAENEALRMQVDIRRSYIEKILGPLDFHGDRQLVLGAASYLLAMDCYQQRGPSVAPTPKKAVCAIRGAWYFSDLHDEFPELGYDKIRDLLYQKAAVTYGTTLELMQTGQEPVDQAAGMLGPDTDNNWGFDGVIYLNAYLTKRFKDQMAPKPEDQILLLSRAKRTLARLYGSGKSSKGKPGPILEMSRELYDEYNILIESLGGEK</sequence>
<dbReference type="AlphaFoldDB" id="A0A4R9LMF8"/>
<reference evidence="1" key="1">
    <citation type="journal article" date="2019" name="PLoS Negl. Trop. Dis.">
        <title>Revisiting the worldwide diversity of Leptospira species in the environment.</title>
        <authorList>
            <person name="Vincent A.T."/>
            <person name="Schiettekatte O."/>
            <person name="Bourhy P."/>
            <person name="Veyrier F.J."/>
            <person name="Picardeau M."/>
        </authorList>
    </citation>
    <scope>NUCLEOTIDE SEQUENCE [LARGE SCALE GENOMIC DNA]</scope>
    <source>
        <strain evidence="1">201400974</strain>
    </source>
</reference>
<dbReference type="InterPro" id="IPR018708">
    <property type="entry name" value="DUF2225"/>
</dbReference>
<protein>
    <submittedName>
        <fullName evidence="1">DUF2225 domain-containing protein</fullName>
    </submittedName>
</protein>
<dbReference type="RefSeq" id="WP_135765584.1">
    <property type="nucleotide sequence ID" value="NZ_RQHV01000062.1"/>
</dbReference>
<dbReference type="EMBL" id="RQHV01000062">
    <property type="protein sequence ID" value="TGN07198.1"/>
    <property type="molecule type" value="Genomic_DNA"/>
</dbReference>
<organism evidence="1 2">
    <name type="scientific">Leptospira ilyithenensis</name>
    <dbReference type="NCBI Taxonomy" id="2484901"/>
    <lineage>
        <taxon>Bacteria</taxon>
        <taxon>Pseudomonadati</taxon>
        <taxon>Spirochaetota</taxon>
        <taxon>Spirochaetia</taxon>
        <taxon>Leptospirales</taxon>
        <taxon>Leptospiraceae</taxon>
        <taxon>Leptospira</taxon>
    </lineage>
</organism>
<evidence type="ECO:0000313" key="2">
    <source>
        <dbReference type="Proteomes" id="UP000298264"/>
    </source>
</evidence>
<name>A0A4R9LMF8_9LEPT</name>